<reference evidence="3" key="1">
    <citation type="submission" date="2022-11" db="UniProtKB">
        <authorList>
            <consortium name="WormBaseParasite"/>
        </authorList>
    </citation>
    <scope>IDENTIFICATION</scope>
</reference>
<dbReference type="Proteomes" id="UP000887566">
    <property type="component" value="Unplaced"/>
</dbReference>
<feature type="region of interest" description="Disordered" evidence="1">
    <location>
        <begin position="1"/>
        <end position="40"/>
    </location>
</feature>
<name>A0A914VUU3_9BILA</name>
<dbReference type="WBParaSite" id="PSAMB.scaffold2545size22644.g18240.t1">
    <property type="protein sequence ID" value="PSAMB.scaffold2545size22644.g18240.t1"/>
    <property type="gene ID" value="PSAMB.scaffold2545size22644.g18240"/>
</dbReference>
<dbReference type="SUPFAM" id="SSF57997">
    <property type="entry name" value="Tropomyosin"/>
    <property type="match status" value="1"/>
</dbReference>
<proteinExistence type="predicted"/>
<dbReference type="AlphaFoldDB" id="A0A914VUU3"/>
<sequence>MGAHKSKSANISSARTSLRDEHHGVRTNSGGIELTDNKKVKETEEMDELKAEVAGLDERLTHFRAKMDSFLERHREVQQRLYEAEERAATAEQYKEWYENALADKCRVESQFEELQAKYAKLREKVKENESSSNDSEEGEEKVKTEPLKPTRKVKK</sequence>
<evidence type="ECO:0000313" key="2">
    <source>
        <dbReference type="Proteomes" id="UP000887566"/>
    </source>
</evidence>
<protein>
    <submittedName>
        <fullName evidence="3">Uncharacterized protein</fullName>
    </submittedName>
</protein>
<keyword evidence="2" id="KW-1185">Reference proteome</keyword>
<organism evidence="2 3">
    <name type="scientific">Plectus sambesii</name>
    <dbReference type="NCBI Taxonomy" id="2011161"/>
    <lineage>
        <taxon>Eukaryota</taxon>
        <taxon>Metazoa</taxon>
        <taxon>Ecdysozoa</taxon>
        <taxon>Nematoda</taxon>
        <taxon>Chromadorea</taxon>
        <taxon>Plectida</taxon>
        <taxon>Plectina</taxon>
        <taxon>Plectoidea</taxon>
        <taxon>Plectidae</taxon>
        <taxon>Plectus</taxon>
    </lineage>
</organism>
<feature type="region of interest" description="Disordered" evidence="1">
    <location>
        <begin position="124"/>
        <end position="156"/>
    </location>
</feature>
<evidence type="ECO:0000313" key="3">
    <source>
        <dbReference type="WBParaSite" id="PSAMB.scaffold2545size22644.g18240.t1"/>
    </source>
</evidence>
<evidence type="ECO:0000256" key="1">
    <source>
        <dbReference type="SAM" id="MobiDB-lite"/>
    </source>
</evidence>
<accession>A0A914VUU3</accession>